<dbReference type="InterPro" id="IPR021923">
    <property type="entry name" value="DUF3536"/>
</dbReference>
<dbReference type="PATRIC" id="fig|1121439.3.peg.2022"/>
<accession>S7UET8</accession>
<dbReference type="eggNOG" id="COG1449">
    <property type="taxonomic scope" value="Bacteria"/>
</dbReference>
<dbReference type="InterPro" id="IPR052046">
    <property type="entry name" value="GH57_Enzymes"/>
</dbReference>
<evidence type="ECO:0000256" key="3">
    <source>
        <dbReference type="RuleBase" id="RU361196"/>
    </source>
</evidence>
<proteinExistence type="inferred from homology"/>
<dbReference type="GO" id="GO:0003824">
    <property type="term" value="F:catalytic activity"/>
    <property type="evidence" value="ECO:0007669"/>
    <property type="project" value="InterPro"/>
</dbReference>
<evidence type="ECO:0000313" key="6">
    <source>
        <dbReference type="Proteomes" id="UP000014975"/>
    </source>
</evidence>
<dbReference type="RefSeq" id="WP_020887363.1">
    <property type="nucleotide sequence ID" value="NZ_ATHI01000027.1"/>
</dbReference>
<protein>
    <recommendedName>
        <fullName evidence="4">Glycoside hydrolase family 57 N-terminal domain-containing protein</fullName>
    </recommendedName>
</protein>
<reference evidence="5 6" key="1">
    <citation type="journal article" date="2013" name="Genome Announc.">
        <title>Draft genome sequences for three mercury-methylating, sulfate-reducing bacteria.</title>
        <authorList>
            <person name="Brown S.D."/>
            <person name="Hurt R.A.Jr."/>
            <person name="Gilmour C.C."/>
            <person name="Elias D.A."/>
        </authorList>
    </citation>
    <scope>NUCLEOTIDE SEQUENCE [LARGE SCALE GENOMIC DNA]</scope>
    <source>
        <strain evidence="5 6">DSM 16529</strain>
    </source>
</reference>
<dbReference type="EMBL" id="ATHI01000027">
    <property type="protein sequence ID" value="EPR32314.1"/>
    <property type="molecule type" value="Genomic_DNA"/>
</dbReference>
<dbReference type="GO" id="GO:0005975">
    <property type="term" value="P:carbohydrate metabolic process"/>
    <property type="evidence" value="ECO:0007669"/>
    <property type="project" value="InterPro"/>
</dbReference>
<comment type="caution">
    <text evidence="5">The sequence shown here is derived from an EMBL/GenBank/DDBJ whole genome shotgun (WGS) entry which is preliminary data.</text>
</comment>
<dbReference type="Pfam" id="PF12055">
    <property type="entry name" value="DUF3536"/>
    <property type="match status" value="1"/>
</dbReference>
<dbReference type="InterPro" id="IPR011330">
    <property type="entry name" value="Glyco_hydro/deAcase_b/a-brl"/>
</dbReference>
<dbReference type="Pfam" id="PF03065">
    <property type="entry name" value="Glyco_hydro_57"/>
    <property type="match status" value="1"/>
</dbReference>
<dbReference type="InterPro" id="IPR004300">
    <property type="entry name" value="Glyco_hydro_57_N"/>
</dbReference>
<evidence type="ECO:0000256" key="2">
    <source>
        <dbReference type="ARBA" id="ARBA00023277"/>
    </source>
</evidence>
<keyword evidence="2 3" id="KW-0119">Carbohydrate metabolism</keyword>
<sequence>MSDLPRYVCVHGHFYQPPRENPWLDEVEVQDSAQPYHDWNERITAECYAPNAHARILDGEGLIENIVNNYARISFNFGPTLLAWLERKRPSIHEAIVHADHISRRLFSGHGSALAQIYNHMIMPLATERERRVQLAWGLEDFRRRFGREAEGIWLPETAVDLLTLDLLAEAGLAFTILAPRQAARVRRLGEEEWRDVSDGRVDPTTPYVQRLPSGRTIALFFYDGPISQDLAFAGLLKSGEALADRLMSAFTEPGANGRDWPQLSHIATDGESYGHHHSQGEMALAYALSVIERDPDVSLTNYGEYLERHPPTMEVEIFENSSWSCIHGVERWRADCGCNSGMKPHWHQKWRAPLREAVTRLGERLDSILEKEGGALFKDPFAAREAMIEIIEDHAPENVDRFLAEHARRPLAAHEVVRALKLLEMARFGQLIFTSCAWFFDEVSGIETVQVMQYAARAMQLAQDLTGQDLEPEFREILRGAPSNVLENGARAYDEYAKPARVNLPRVAAHYAMAATFGLAGEEHRLGAYAVRAEKVDRRTAGRSSLCTGTARMTALATREETEVQFAVLHAGDHNLACGVAPLVGDKDFLAMRSELAETFERGDLAESIRRLDGHFEGHGYSVRDLFRDGQREVVRAMLKPSYASAETVLRRMHEDNVPLLNFLGWLSIPPPRHMAEAARFVIRTDLKRLFRSREIDVRRLGELLDEAQRRDVDLSGEKLGLLAAGWLARKVEKFAADPLDMEHLAKLREAREHLSRLSLGLLQWRAQNVWFDLNQGLRPEMGDKAAQGDETATAWCEAFDDLGRLLGMRTA</sequence>
<dbReference type="Gene3D" id="3.20.110.10">
    <property type="entry name" value="Glycoside hydrolase 38, N terminal domain"/>
    <property type="match status" value="2"/>
</dbReference>
<name>S7UET8_9BACT</name>
<gene>
    <name evidence="5" type="ORF">dsat_0666</name>
</gene>
<organism evidence="5 6">
    <name type="scientific">Alkalidesulfovibrio alkalitolerans DSM 16529</name>
    <dbReference type="NCBI Taxonomy" id="1121439"/>
    <lineage>
        <taxon>Bacteria</taxon>
        <taxon>Pseudomonadati</taxon>
        <taxon>Thermodesulfobacteriota</taxon>
        <taxon>Desulfovibrionia</taxon>
        <taxon>Desulfovibrionales</taxon>
        <taxon>Desulfovibrionaceae</taxon>
        <taxon>Alkalidesulfovibrio</taxon>
    </lineage>
</organism>
<dbReference type="PANTHER" id="PTHR36306">
    <property type="entry name" value="ALPHA-AMYLASE-RELATED-RELATED"/>
    <property type="match status" value="1"/>
</dbReference>
<dbReference type="SUPFAM" id="SSF88713">
    <property type="entry name" value="Glycoside hydrolase/deacetylase"/>
    <property type="match status" value="1"/>
</dbReference>
<evidence type="ECO:0000313" key="5">
    <source>
        <dbReference type="EMBL" id="EPR32314.1"/>
    </source>
</evidence>
<comment type="similarity">
    <text evidence="1 3">Belongs to the glycosyl hydrolase 57 family.</text>
</comment>
<feature type="domain" description="Glycoside hydrolase family 57 N-terminal" evidence="4">
    <location>
        <begin position="107"/>
        <end position="317"/>
    </location>
</feature>
<dbReference type="InterPro" id="IPR027291">
    <property type="entry name" value="Glyco_hydro_38_N_sf"/>
</dbReference>
<dbReference type="STRING" id="1121439.dsat_0666"/>
<dbReference type="CDD" id="cd10797">
    <property type="entry name" value="GH57N_APU_like_1"/>
    <property type="match status" value="1"/>
</dbReference>
<dbReference type="Proteomes" id="UP000014975">
    <property type="component" value="Unassembled WGS sequence"/>
</dbReference>
<dbReference type="AlphaFoldDB" id="S7UET8"/>
<dbReference type="PANTHER" id="PTHR36306:SF3">
    <property type="entry name" value="GLYCOSIDE HYDROLASE FAMILY 57"/>
    <property type="match status" value="1"/>
</dbReference>
<keyword evidence="6" id="KW-1185">Reference proteome</keyword>
<evidence type="ECO:0000259" key="4">
    <source>
        <dbReference type="Pfam" id="PF03065"/>
    </source>
</evidence>
<evidence type="ECO:0000256" key="1">
    <source>
        <dbReference type="ARBA" id="ARBA00006821"/>
    </source>
</evidence>